<gene>
    <name evidence="3" type="primary">ORF43150</name>
</gene>
<dbReference type="EMBL" id="HACG01014886">
    <property type="protein sequence ID" value="CEK61751.1"/>
    <property type="molecule type" value="Transcribed_RNA"/>
</dbReference>
<feature type="non-terminal residue" evidence="3">
    <location>
        <position position="1"/>
    </location>
</feature>
<evidence type="ECO:0000313" key="3">
    <source>
        <dbReference type="EMBL" id="CEK61751.1"/>
    </source>
</evidence>
<feature type="chain" id="PRO_5002126644" description="GH18 domain-containing protein" evidence="2">
    <location>
        <begin position="22"/>
        <end position="102"/>
    </location>
</feature>
<protein>
    <recommendedName>
        <fullName evidence="4">GH18 domain-containing protein</fullName>
    </recommendedName>
</protein>
<feature type="non-terminal residue" evidence="3">
    <location>
        <position position="102"/>
    </location>
</feature>
<name>A0A0B6Z1D5_9EUPU</name>
<sequence length="102" mass="11647">TAMSIFATVLVLSCLVCCVSGRYRDIWGRDEDTLPERFKDAIEKSTHIEVVYAVGGTFKHSDDNEKDDGDKNDHNHHSDDDSDNDIDKQDSKEINEYFKNGY</sequence>
<feature type="compositionally biased region" description="Basic and acidic residues" evidence="1">
    <location>
        <begin position="59"/>
        <end position="91"/>
    </location>
</feature>
<proteinExistence type="predicted"/>
<reference evidence="3" key="1">
    <citation type="submission" date="2014-12" db="EMBL/GenBank/DDBJ databases">
        <title>Insight into the proteome of Arion vulgaris.</title>
        <authorList>
            <person name="Aradska J."/>
            <person name="Bulat T."/>
            <person name="Smidak R."/>
            <person name="Sarate P."/>
            <person name="Gangsoo J."/>
            <person name="Sialana F."/>
            <person name="Bilban M."/>
            <person name="Lubec G."/>
        </authorList>
    </citation>
    <scope>NUCLEOTIDE SEQUENCE</scope>
    <source>
        <tissue evidence="3">Skin</tissue>
    </source>
</reference>
<organism evidence="3">
    <name type="scientific">Arion vulgaris</name>
    <dbReference type="NCBI Taxonomy" id="1028688"/>
    <lineage>
        <taxon>Eukaryota</taxon>
        <taxon>Metazoa</taxon>
        <taxon>Spiralia</taxon>
        <taxon>Lophotrochozoa</taxon>
        <taxon>Mollusca</taxon>
        <taxon>Gastropoda</taxon>
        <taxon>Heterobranchia</taxon>
        <taxon>Euthyneura</taxon>
        <taxon>Panpulmonata</taxon>
        <taxon>Eupulmonata</taxon>
        <taxon>Stylommatophora</taxon>
        <taxon>Helicina</taxon>
        <taxon>Arionoidea</taxon>
        <taxon>Arionidae</taxon>
        <taxon>Arion</taxon>
    </lineage>
</organism>
<accession>A0A0B6Z1D5</accession>
<evidence type="ECO:0000256" key="1">
    <source>
        <dbReference type="SAM" id="MobiDB-lite"/>
    </source>
</evidence>
<keyword evidence="2" id="KW-0732">Signal</keyword>
<feature type="region of interest" description="Disordered" evidence="1">
    <location>
        <begin position="58"/>
        <end position="91"/>
    </location>
</feature>
<evidence type="ECO:0000256" key="2">
    <source>
        <dbReference type="SAM" id="SignalP"/>
    </source>
</evidence>
<feature type="signal peptide" evidence="2">
    <location>
        <begin position="1"/>
        <end position="21"/>
    </location>
</feature>
<evidence type="ECO:0008006" key="4">
    <source>
        <dbReference type="Google" id="ProtNLM"/>
    </source>
</evidence>
<dbReference type="AlphaFoldDB" id="A0A0B6Z1D5"/>